<evidence type="ECO:0000256" key="3">
    <source>
        <dbReference type="ARBA" id="ARBA00022574"/>
    </source>
</evidence>
<dbReference type="CDD" id="cd00200">
    <property type="entry name" value="WD40"/>
    <property type="match status" value="1"/>
</dbReference>
<dbReference type="InterPro" id="IPR001680">
    <property type="entry name" value="WD40_rpt"/>
</dbReference>
<reference evidence="13 14" key="1">
    <citation type="journal article" date="2012" name="Science">
        <title>The Paleozoic origin of enzymatic lignin decomposition reconstructed from 31 fungal genomes.</title>
        <authorList>
            <person name="Floudas D."/>
            <person name="Binder M."/>
            <person name="Riley R."/>
            <person name="Barry K."/>
            <person name="Blanchette R.A."/>
            <person name="Henrissat B."/>
            <person name="Martinez A.T."/>
            <person name="Otillar R."/>
            <person name="Spatafora J.W."/>
            <person name="Yadav J.S."/>
            <person name="Aerts A."/>
            <person name="Benoit I."/>
            <person name="Boyd A."/>
            <person name="Carlson A."/>
            <person name="Copeland A."/>
            <person name="Coutinho P.M."/>
            <person name="de Vries R.P."/>
            <person name="Ferreira P."/>
            <person name="Findley K."/>
            <person name="Foster B."/>
            <person name="Gaskell J."/>
            <person name="Glotzer D."/>
            <person name="Gorecki P."/>
            <person name="Heitman J."/>
            <person name="Hesse C."/>
            <person name="Hori C."/>
            <person name="Igarashi K."/>
            <person name="Jurgens J.A."/>
            <person name="Kallen N."/>
            <person name="Kersten P."/>
            <person name="Kohler A."/>
            <person name="Kuees U."/>
            <person name="Kumar T.K.A."/>
            <person name="Kuo A."/>
            <person name="LaButti K."/>
            <person name="Larrondo L.F."/>
            <person name="Lindquist E."/>
            <person name="Ling A."/>
            <person name="Lombard V."/>
            <person name="Lucas S."/>
            <person name="Lundell T."/>
            <person name="Martin R."/>
            <person name="McLaughlin D.J."/>
            <person name="Morgenstern I."/>
            <person name="Morin E."/>
            <person name="Murat C."/>
            <person name="Nagy L.G."/>
            <person name="Nolan M."/>
            <person name="Ohm R.A."/>
            <person name="Patyshakuliyeva A."/>
            <person name="Rokas A."/>
            <person name="Ruiz-Duenas F.J."/>
            <person name="Sabat G."/>
            <person name="Salamov A."/>
            <person name="Samejima M."/>
            <person name="Schmutz J."/>
            <person name="Slot J.C."/>
            <person name="St John F."/>
            <person name="Stenlid J."/>
            <person name="Sun H."/>
            <person name="Sun S."/>
            <person name="Syed K."/>
            <person name="Tsang A."/>
            <person name="Wiebenga A."/>
            <person name="Young D."/>
            <person name="Pisabarro A."/>
            <person name="Eastwood D.C."/>
            <person name="Martin F."/>
            <person name="Cullen D."/>
            <person name="Grigoriev I.V."/>
            <person name="Hibbett D.S."/>
        </authorList>
    </citation>
    <scope>NUCLEOTIDE SEQUENCE [LARGE SCALE GENOMIC DNA]</scope>
    <source>
        <strain evidence="13 14">MD-104</strain>
    </source>
</reference>
<accession>A0A2H3JKZ6</accession>
<dbReference type="Pfam" id="PF00400">
    <property type="entry name" value="WD40"/>
    <property type="match status" value="7"/>
</dbReference>
<feature type="repeat" description="WD" evidence="9">
    <location>
        <begin position="561"/>
        <end position="595"/>
    </location>
</feature>
<evidence type="ECO:0000256" key="5">
    <source>
        <dbReference type="ARBA" id="ARBA00023015"/>
    </source>
</evidence>
<feature type="coiled-coil region" evidence="10">
    <location>
        <begin position="81"/>
        <end position="108"/>
    </location>
</feature>
<dbReference type="PRINTS" id="PR00320">
    <property type="entry name" value="GPROTEINBRPT"/>
</dbReference>
<dbReference type="PANTHER" id="PTHR22847:SF728">
    <property type="entry name" value="TRANSCRIPTIONAL REPRESSOR TUP11-RELATED"/>
    <property type="match status" value="1"/>
</dbReference>
<feature type="domain" description="Transcriptional repressor Tup1 N-terminal" evidence="12">
    <location>
        <begin position="30"/>
        <end position="104"/>
    </location>
</feature>
<feature type="compositionally biased region" description="Basic and acidic residues" evidence="11">
    <location>
        <begin position="257"/>
        <end position="291"/>
    </location>
</feature>
<comment type="subcellular location">
    <subcellularLocation>
        <location evidence="1">Nucleus</location>
    </subcellularLocation>
</comment>
<evidence type="ECO:0000256" key="9">
    <source>
        <dbReference type="PROSITE-ProRule" id="PRU00221"/>
    </source>
</evidence>
<dbReference type="InterPro" id="IPR013890">
    <property type="entry name" value="Tscrpt_rep_Tup1_N"/>
</dbReference>
<feature type="region of interest" description="Disordered" evidence="11">
    <location>
        <begin position="728"/>
        <end position="749"/>
    </location>
</feature>
<evidence type="ECO:0000256" key="1">
    <source>
        <dbReference type="ARBA" id="ARBA00004123"/>
    </source>
</evidence>
<feature type="region of interest" description="Disordered" evidence="11">
    <location>
        <begin position="111"/>
        <end position="167"/>
    </location>
</feature>
<name>A0A2H3JKZ6_WOLCO</name>
<dbReference type="Gene3D" id="2.130.10.10">
    <property type="entry name" value="YVTN repeat-like/Quinoprotein amine dehydrogenase"/>
    <property type="match status" value="1"/>
</dbReference>
<keyword evidence="5" id="KW-0805">Transcription regulation</keyword>
<evidence type="ECO:0000256" key="2">
    <source>
        <dbReference type="ARBA" id="ARBA00022491"/>
    </source>
</evidence>
<protein>
    <submittedName>
        <fullName evidence="13">WD40 repeat-like protein</fullName>
    </submittedName>
</protein>
<organism evidence="13 14">
    <name type="scientific">Wolfiporia cocos (strain MD-104)</name>
    <name type="common">Brown rot fungus</name>
    <dbReference type="NCBI Taxonomy" id="742152"/>
    <lineage>
        <taxon>Eukaryota</taxon>
        <taxon>Fungi</taxon>
        <taxon>Dikarya</taxon>
        <taxon>Basidiomycota</taxon>
        <taxon>Agaricomycotina</taxon>
        <taxon>Agaricomycetes</taxon>
        <taxon>Polyporales</taxon>
        <taxon>Phaeolaceae</taxon>
        <taxon>Wolfiporia</taxon>
    </lineage>
</organism>
<evidence type="ECO:0000256" key="6">
    <source>
        <dbReference type="ARBA" id="ARBA00023163"/>
    </source>
</evidence>
<dbReference type="AlphaFoldDB" id="A0A2H3JKZ6"/>
<feature type="repeat" description="WD" evidence="9">
    <location>
        <begin position="649"/>
        <end position="683"/>
    </location>
</feature>
<evidence type="ECO:0000256" key="8">
    <source>
        <dbReference type="ARBA" id="ARBA00060760"/>
    </source>
</evidence>
<keyword evidence="14" id="KW-1185">Reference proteome</keyword>
<evidence type="ECO:0000256" key="10">
    <source>
        <dbReference type="SAM" id="Coils"/>
    </source>
</evidence>
<dbReference type="PROSITE" id="PS50294">
    <property type="entry name" value="WD_REPEATS_REGION"/>
    <property type="match status" value="5"/>
</dbReference>
<keyword evidence="3 9" id="KW-0853">WD repeat</keyword>
<feature type="compositionally biased region" description="Low complexity" evidence="11">
    <location>
        <begin position="415"/>
        <end position="424"/>
    </location>
</feature>
<dbReference type="InterPro" id="IPR020472">
    <property type="entry name" value="WD40_PAC1"/>
</dbReference>
<feature type="region of interest" description="Disordered" evidence="11">
    <location>
        <begin position="178"/>
        <end position="197"/>
    </location>
</feature>
<dbReference type="InterPro" id="IPR019775">
    <property type="entry name" value="WD40_repeat_CS"/>
</dbReference>
<gene>
    <name evidence="13" type="ORF">WOLCODRAFT_85744</name>
</gene>
<dbReference type="STRING" id="742152.A0A2H3JKZ6"/>
<keyword evidence="7" id="KW-0539">Nucleus</keyword>
<feature type="region of interest" description="Disordered" evidence="11">
    <location>
        <begin position="257"/>
        <end position="457"/>
    </location>
</feature>
<dbReference type="PROSITE" id="PS50082">
    <property type="entry name" value="WD_REPEATS_2"/>
    <property type="match status" value="6"/>
</dbReference>
<dbReference type="OMA" id="ETQHGKI"/>
<dbReference type="OrthoDB" id="17410at2759"/>
<dbReference type="FunFam" id="2.130.10.10:FF:000503">
    <property type="entry name" value="Glucose repression regulatory protein TUP1"/>
    <property type="match status" value="1"/>
</dbReference>
<proteinExistence type="inferred from homology"/>
<dbReference type="Pfam" id="PF08581">
    <property type="entry name" value="Tup_N"/>
    <property type="match status" value="1"/>
</dbReference>
<comment type="similarity">
    <text evidence="8">Belongs to the WD repeat TUP1 family.</text>
</comment>
<dbReference type="GO" id="GO:0005634">
    <property type="term" value="C:nucleus"/>
    <property type="evidence" value="ECO:0007669"/>
    <property type="project" value="UniProtKB-SubCell"/>
</dbReference>
<dbReference type="PROSITE" id="PS00678">
    <property type="entry name" value="WD_REPEATS_1"/>
    <property type="match status" value="4"/>
</dbReference>
<feature type="repeat" description="WD" evidence="9">
    <location>
        <begin position="596"/>
        <end position="637"/>
    </location>
</feature>
<feature type="compositionally biased region" description="Polar residues" evidence="11">
    <location>
        <begin position="15"/>
        <end position="26"/>
    </location>
</feature>
<sequence>MASSIYNHKHLQPTGAGTQGPSQAQHSHARLNDCFDTIRQEFDLLAQELTILRGQRDDLDNKVGGQVNELNIIRQSLYELETQHTKIRQQYEDEIRALRAEIHALRSQTQGPLGLASLGRDRPPDALRPPDPALARADPALARADPALARSDPALVRGDPALARGDPALARADPALTRLSGQPGAQEGMPLTPVGIGVATYDPFYREREPRDRERDGRERMVERDRMIVDRERERGLADRDRDRERIPVDRMMRDRADRERLERERDRVERDGREVKRIKTERSMKGDRGDPFSPSLPALPHPGQGPHPSQAHPQHQSISLGPALPPTPATAGPASVNGGGSTPKMPPNQGIGMGAAGMVSLPPPPYPGVQSQGARPGEGANLRGAEREREEGNAPFPQTPTLPPSAQAPSRADPQAQPQVQTQPPTPSAPQPPTPSASSAPPPPSQAQAPQSPQEMQVDLALDPHTVPAELKKEGTDWFAIFSPNVVGNGKEGGKKRALDVGLVHTLMHESVVCCVRFSADGKYLATGCNRTAQIYDTKTGQKTCVLVDEQASKTGDLYIRSVCFSPDGKLLATGAEDKQIRIWDIATKRIKTVFDGHQQEIYSLDFSRDGRLIVSGSGDKTARIWDMADGSTNKILSINEDTVDAGVTSVCISPDGRLVAAGSLDTIVRIWDVATGALVERLKGHRDSVYSVAFTPDGKALVSGSLDKTLKYWDLRPILRGREQGAIVPSRGSGQQKNGKDGGEKGSQCVMNFTGHKDYVLSVAVSHDGQWVVSGSKDRGVQFWDAKTATAHCMLQGHKNSVISIDLSPAGSILATGSGDWQARICAVHCISSVLSLTFSVV</sequence>
<evidence type="ECO:0000259" key="12">
    <source>
        <dbReference type="Pfam" id="PF08581"/>
    </source>
</evidence>
<feature type="repeat" description="WD" evidence="9">
    <location>
        <begin position="684"/>
        <end position="718"/>
    </location>
</feature>
<evidence type="ECO:0000256" key="4">
    <source>
        <dbReference type="ARBA" id="ARBA00022737"/>
    </source>
</evidence>
<evidence type="ECO:0000313" key="13">
    <source>
        <dbReference type="EMBL" id="PCH39459.1"/>
    </source>
</evidence>
<keyword evidence="2" id="KW-0678">Repressor</keyword>
<dbReference type="InterPro" id="IPR036322">
    <property type="entry name" value="WD40_repeat_dom_sf"/>
</dbReference>
<feature type="repeat" description="WD" evidence="9">
    <location>
        <begin position="755"/>
        <end position="790"/>
    </location>
</feature>
<keyword evidence="10" id="KW-0175">Coiled coil</keyword>
<feature type="compositionally biased region" description="Low complexity" evidence="11">
    <location>
        <begin position="133"/>
        <end position="155"/>
    </location>
</feature>
<keyword evidence="6" id="KW-0804">Transcription</keyword>
<dbReference type="Proteomes" id="UP000218811">
    <property type="component" value="Unassembled WGS sequence"/>
</dbReference>
<dbReference type="SUPFAM" id="SSF50978">
    <property type="entry name" value="WD40 repeat-like"/>
    <property type="match status" value="1"/>
</dbReference>
<dbReference type="InterPro" id="IPR015943">
    <property type="entry name" value="WD40/YVTN_repeat-like_dom_sf"/>
</dbReference>
<dbReference type="PANTHER" id="PTHR22847">
    <property type="entry name" value="WD40 REPEAT PROTEIN"/>
    <property type="match status" value="1"/>
</dbReference>
<dbReference type="EMBL" id="KB467998">
    <property type="protein sequence ID" value="PCH39459.1"/>
    <property type="molecule type" value="Genomic_DNA"/>
</dbReference>
<dbReference type="Gene3D" id="1.20.5.340">
    <property type="match status" value="1"/>
</dbReference>
<feature type="compositionally biased region" description="Pro residues" evidence="11">
    <location>
        <begin position="425"/>
        <end position="446"/>
    </location>
</feature>
<evidence type="ECO:0000256" key="7">
    <source>
        <dbReference type="ARBA" id="ARBA00023242"/>
    </source>
</evidence>
<feature type="repeat" description="WD" evidence="9">
    <location>
        <begin position="797"/>
        <end position="827"/>
    </location>
</feature>
<keyword evidence="4" id="KW-0677">Repeat</keyword>
<feature type="region of interest" description="Disordered" evidence="11">
    <location>
        <begin position="1"/>
        <end position="28"/>
    </location>
</feature>
<dbReference type="SMART" id="SM00320">
    <property type="entry name" value="WD40"/>
    <property type="match status" value="7"/>
</dbReference>
<evidence type="ECO:0000256" key="11">
    <source>
        <dbReference type="SAM" id="MobiDB-lite"/>
    </source>
</evidence>
<evidence type="ECO:0000313" key="14">
    <source>
        <dbReference type="Proteomes" id="UP000218811"/>
    </source>
</evidence>